<evidence type="ECO:0000313" key="5">
    <source>
        <dbReference type="EMBL" id="VDI02899.1"/>
    </source>
</evidence>
<gene>
    <name evidence="5" type="ORF">MGAL_10B014464</name>
</gene>
<name>A0A8B6CD35_MYTGA</name>
<feature type="region of interest" description="Disordered" evidence="2">
    <location>
        <begin position="488"/>
        <end position="509"/>
    </location>
</feature>
<keyword evidence="3" id="KW-0812">Transmembrane</keyword>
<dbReference type="PANTHER" id="PTHR16255">
    <property type="entry name" value="REQUIRED FOR MEIOTIC NUCLEAR DIVISION PROTEIN 1 HOMOLOG"/>
    <property type="match status" value="1"/>
</dbReference>
<evidence type="ECO:0000256" key="2">
    <source>
        <dbReference type="SAM" id="MobiDB-lite"/>
    </source>
</evidence>
<dbReference type="PANTHER" id="PTHR16255:SF1">
    <property type="entry name" value="REQUIRED FOR MEIOTIC NUCLEAR DIVISION PROTEIN 1 HOMOLOG"/>
    <property type="match status" value="1"/>
</dbReference>
<dbReference type="Pfam" id="PF02582">
    <property type="entry name" value="DUF155"/>
    <property type="match status" value="1"/>
</dbReference>
<dbReference type="GO" id="GO:0070131">
    <property type="term" value="P:positive regulation of mitochondrial translation"/>
    <property type="evidence" value="ECO:0007669"/>
    <property type="project" value="TreeGrafter"/>
</dbReference>
<evidence type="ECO:0000256" key="1">
    <source>
        <dbReference type="ARBA" id="ARBA00008306"/>
    </source>
</evidence>
<dbReference type="Proteomes" id="UP000596742">
    <property type="component" value="Unassembled WGS sequence"/>
</dbReference>
<keyword evidence="3" id="KW-1133">Transmembrane helix</keyword>
<protein>
    <recommendedName>
        <fullName evidence="4">DUF155 domain-containing protein</fullName>
    </recommendedName>
</protein>
<keyword evidence="6" id="KW-1185">Reference proteome</keyword>
<evidence type="ECO:0000256" key="3">
    <source>
        <dbReference type="SAM" id="Phobius"/>
    </source>
</evidence>
<sequence>VCHALELQEYPDGLTAKDAKAICGTSGLESDPSDLKILSKLYGHEFWTGLGKFSQLTPWIETMAYTETIKTAKAENGLCTTLTCTFPDTVDLEAAYCKGDNSIKGLCEDATQSISGTLYGLPQNRVSKNCRADDKLLLHYDACKQFPLNKNLTSPAWTNVFREEITVERTFGEATPLPQLCQSAIISDKGEHNLNIHWQNCSIKLEWFVCKNGTSTVEKTYNEDVATDENYDMEDLLHLTSKYIIGEADRTKEVFIFREGSMVCWNVPELERRAILTFLHRHIDEPYSFDQIYEEEEWMEYSSSKNFSCLQGDVLFIQDLDHIDVTETINPHKYAFSNALAQTVKLAVWESALESLVDSIEPINRVLKLEKKVPCKRREILKMHGEIFELRFQMNLNSELLNTPDFYWEKHHALETLYKHLYNHLDIGRRTKVMNEKLNYCEQVIEVVDKQAADTRTERLERIIILLIMIEVMFELLYFYERKSLKKTDDSHIDGPTRQSDNSQIDGPS</sequence>
<keyword evidence="3" id="KW-0472">Membrane</keyword>
<feature type="non-terminal residue" evidence="5">
    <location>
        <position position="509"/>
    </location>
</feature>
<feature type="transmembrane region" description="Helical" evidence="3">
    <location>
        <begin position="463"/>
        <end position="480"/>
    </location>
</feature>
<organism evidence="5 6">
    <name type="scientific">Mytilus galloprovincialis</name>
    <name type="common">Mediterranean mussel</name>
    <dbReference type="NCBI Taxonomy" id="29158"/>
    <lineage>
        <taxon>Eukaryota</taxon>
        <taxon>Metazoa</taxon>
        <taxon>Spiralia</taxon>
        <taxon>Lophotrochozoa</taxon>
        <taxon>Mollusca</taxon>
        <taxon>Bivalvia</taxon>
        <taxon>Autobranchia</taxon>
        <taxon>Pteriomorphia</taxon>
        <taxon>Mytilida</taxon>
        <taxon>Mytiloidea</taxon>
        <taxon>Mytilidae</taxon>
        <taxon>Mytilinae</taxon>
        <taxon>Mytilus</taxon>
    </lineage>
</organism>
<feature type="domain" description="DUF155" evidence="4">
    <location>
        <begin position="254"/>
        <end position="435"/>
    </location>
</feature>
<feature type="compositionally biased region" description="Polar residues" evidence="2">
    <location>
        <begin position="497"/>
        <end position="509"/>
    </location>
</feature>
<proteinExistence type="inferred from homology"/>
<dbReference type="AlphaFoldDB" id="A0A8B6CD35"/>
<dbReference type="EMBL" id="UYJE01001529">
    <property type="protein sequence ID" value="VDI02899.1"/>
    <property type="molecule type" value="Genomic_DNA"/>
</dbReference>
<evidence type="ECO:0000313" key="6">
    <source>
        <dbReference type="Proteomes" id="UP000596742"/>
    </source>
</evidence>
<comment type="similarity">
    <text evidence="1">Belongs to the RMD1/sif2 family.</text>
</comment>
<dbReference type="GO" id="GO:0005739">
    <property type="term" value="C:mitochondrion"/>
    <property type="evidence" value="ECO:0007669"/>
    <property type="project" value="UniProtKB-ARBA"/>
</dbReference>
<comment type="caution">
    <text evidence="5">The sequence shown here is derived from an EMBL/GenBank/DDBJ whole genome shotgun (WGS) entry which is preliminary data.</text>
</comment>
<reference evidence="5" key="1">
    <citation type="submission" date="2018-11" db="EMBL/GenBank/DDBJ databases">
        <authorList>
            <person name="Alioto T."/>
            <person name="Alioto T."/>
        </authorList>
    </citation>
    <scope>NUCLEOTIDE SEQUENCE</scope>
</reference>
<dbReference type="InterPro" id="IPR003734">
    <property type="entry name" value="DUF155"/>
</dbReference>
<evidence type="ECO:0000259" key="4">
    <source>
        <dbReference type="Pfam" id="PF02582"/>
    </source>
</evidence>
<accession>A0A8B6CD35</accession>
<dbReference type="InterPro" id="IPR051624">
    <property type="entry name" value="RMD1/Sad1-interacting"/>
</dbReference>
<dbReference type="OrthoDB" id="242766at2759"/>